<comment type="caution">
    <text evidence="2">The sequence shown here is derived from an EMBL/GenBank/DDBJ whole genome shotgun (WGS) entry which is preliminary data.</text>
</comment>
<accession>A0A7V6PAW3</accession>
<gene>
    <name evidence="2" type="ORF">GXX48_08335</name>
</gene>
<name>A0A7V6PAW3_9HYPH</name>
<evidence type="ECO:0000313" key="2">
    <source>
        <dbReference type="EMBL" id="HHV67634.1"/>
    </source>
</evidence>
<proteinExistence type="predicted"/>
<organism evidence="2 3">
    <name type="scientific">Brucella intermedia</name>
    <dbReference type="NCBI Taxonomy" id="94625"/>
    <lineage>
        <taxon>Bacteria</taxon>
        <taxon>Pseudomonadati</taxon>
        <taxon>Pseudomonadota</taxon>
        <taxon>Alphaproteobacteria</taxon>
        <taxon>Hyphomicrobiales</taxon>
        <taxon>Brucellaceae</taxon>
        <taxon>Brucella/Ochrobactrum group</taxon>
        <taxon>Brucella</taxon>
    </lineage>
</organism>
<evidence type="ECO:0000313" key="3">
    <source>
        <dbReference type="Proteomes" id="UP000551563"/>
    </source>
</evidence>
<feature type="region of interest" description="Disordered" evidence="1">
    <location>
        <begin position="89"/>
        <end position="116"/>
    </location>
</feature>
<dbReference type="AlphaFoldDB" id="A0A7V6PAW3"/>
<evidence type="ECO:0000256" key="1">
    <source>
        <dbReference type="SAM" id="MobiDB-lite"/>
    </source>
</evidence>
<feature type="non-terminal residue" evidence="2">
    <location>
        <position position="116"/>
    </location>
</feature>
<protein>
    <submittedName>
        <fullName evidence="2">Uncharacterized protein</fullName>
    </submittedName>
</protein>
<dbReference type="Proteomes" id="UP000551563">
    <property type="component" value="Unassembled WGS sequence"/>
</dbReference>
<dbReference type="EMBL" id="DUMN01000243">
    <property type="protein sequence ID" value="HHV67634.1"/>
    <property type="molecule type" value="Genomic_DNA"/>
</dbReference>
<reference evidence="2 3" key="1">
    <citation type="journal article" date="2020" name="Biotechnol. Biofuels">
        <title>New insights from the biogas microbiome by comprehensive genome-resolved metagenomics of nearly 1600 species originating from multiple anaerobic digesters.</title>
        <authorList>
            <person name="Campanaro S."/>
            <person name="Treu L."/>
            <person name="Rodriguez-R L.M."/>
            <person name="Kovalovszki A."/>
            <person name="Ziels R.M."/>
            <person name="Maus I."/>
            <person name="Zhu X."/>
            <person name="Kougias P.G."/>
            <person name="Basile A."/>
            <person name="Luo G."/>
            <person name="Schluter A."/>
            <person name="Konstantinidis K.T."/>
            <person name="Angelidaki I."/>
        </authorList>
    </citation>
    <scope>NUCLEOTIDE SEQUENCE [LARGE SCALE GENOMIC DNA]</scope>
    <source>
        <strain evidence="2">AS04akNAM_66</strain>
    </source>
</reference>
<sequence>MSAFGSIERGRELKQVFILALVLLGTAGCAGNRAVTGLGRDVAGETHSGAVVPFAVATVRERLDDPAIAYSRDRSQTLKLSTIDVHIPDMHRPGNVETSSVNPDPRRHFTASNYVP</sequence>